<evidence type="ECO:0000313" key="3">
    <source>
        <dbReference type="EMBL" id="VTR94876.1"/>
    </source>
</evidence>
<evidence type="ECO:0000256" key="1">
    <source>
        <dbReference type="ARBA" id="ARBA00008791"/>
    </source>
</evidence>
<feature type="domain" description="UspA" evidence="2">
    <location>
        <begin position="4"/>
        <end position="139"/>
    </location>
</feature>
<comment type="similarity">
    <text evidence="1">Belongs to the universal stress protein A family.</text>
</comment>
<evidence type="ECO:0000259" key="2">
    <source>
        <dbReference type="Pfam" id="PF00582"/>
    </source>
</evidence>
<dbReference type="KEGG" id="gms:SOIL9_28380"/>
<keyword evidence="4" id="KW-1185">Reference proteome</keyword>
<dbReference type="CDD" id="cd00293">
    <property type="entry name" value="USP-like"/>
    <property type="match status" value="1"/>
</dbReference>
<dbReference type="PANTHER" id="PTHR46268:SF6">
    <property type="entry name" value="UNIVERSAL STRESS PROTEIN UP12"/>
    <property type="match status" value="1"/>
</dbReference>
<evidence type="ECO:0000313" key="4">
    <source>
        <dbReference type="Proteomes" id="UP000464178"/>
    </source>
</evidence>
<accession>A0A6P2D2U6</accession>
<reference evidence="3 4" key="1">
    <citation type="submission" date="2019-05" db="EMBL/GenBank/DDBJ databases">
        <authorList>
            <consortium name="Science for Life Laboratories"/>
        </authorList>
    </citation>
    <scope>NUCLEOTIDE SEQUENCE [LARGE SCALE GENOMIC DNA]</scope>
    <source>
        <strain evidence="3">Soil9</strain>
    </source>
</reference>
<gene>
    <name evidence="3" type="ORF">SOIL9_28380</name>
</gene>
<dbReference type="InterPro" id="IPR006016">
    <property type="entry name" value="UspA"/>
</dbReference>
<dbReference type="AlphaFoldDB" id="A0A6P2D2U6"/>
<dbReference type="Proteomes" id="UP000464178">
    <property type="component" value="Chromosome"/>
</dbReference>
<proteinExistence type="inferred from homology"/>
<sequence>MLPIRTILYPTDFSDTASSAFELACALARDYSATLIAVHVIPPPHVFAGDGMGIAAPVEDPEEAAGRLATLGTSGHGGRFEYRLLDGDPTEQILKVAGDTSADVIVMGTHGTGGLMRLLMGSIAESVMRKAPCPVLTVRGQFHRPLGPAAARVAQQAASV</sequence>
<dbReference type="RefSeq" id="WP_162669364.1">
    <property type="nucleotide sequence ID" value="NZ_LR593886.1"/>
</dbReference>
<dbReference type="PRINTS" id="PR01438">
    <property type="entry name" value="UNVRSLSTRESS"/>
</dbReference>
<protein>
    <recommendedName>
        <fullName evidence="2">UspA domain-containing protein</fullName>
    </recommendedName>
</protein>
<name>A0A6P2D2U6_9BACT</name>
<dbReference type="InterPro" id="IPR006015">
    <property type="entry name" value="Universal_stress_UspA"/>
</dbReference>
<dbReference type="EMBL" id="LR593886">
    <property type="protein sequence ID" value="VTR94876.1"/>
    <property type="molecule type" value="Genomic_DNA"/>
</dbReference>
<organism evidence="3 4">
    <name type="scientific">Gemmata massiliana</name>
    <dbReference type="NCBI Taxonomy" id="1210884"/>
    <lineage>
        <taxon>Bacteria</taxon>
        <taxon>Pseudomonadati</taxon>
        <taxon>Planctomycetota</taxon>
        <taxon>Planctomycetia</taxon>
        <taxon>Gemmatales</taxon>
        <taxon>Gemmataceae</taxon>
        <taxon>Gemmata</taxon>
    </lineage>
</organism>
<dbReference type="Gene3D" id="3.40.50.12370">
    <property type="match status" value="1"/>
</dbReference>
<dbReference type="PANTHER" id="PTHR46268">
    <property type="entry name" value="STRESS RESPONSE PROTEIN NHAX"/>
    <property type="match status" value="1"/>
</dbReference>
<dbReference type="Pfam" id="PF00582">
    <property type="entry name" value="Usp"/>
    <property type="match status" value="1"/>
</dbReference>
<dbReference type="SUPFAM" id="SSF52402">
    <property type="entry name" value="Adenine nucleotide alpha hydrolases-like"/>
    <property type="match status" value="1"/>
</dbReference>